<dbReference type="PANTHER" id="PTHR33710:SF89">
    <property type="match status" value="1"/>
</dbReference>
<proteinExistence type="predicted"/>
<protein>
    <recommendedName>
        <fullName evidence="1">Endonuclease/exonuclease/phosphatase domain-containing protein</fullName>
    </recommendedName>
</protein>
<comment type="caution">
    <text evidence="2">The sequence shown here is derived from an EMBL/GenBank/DDBJ whole genome shotgun (WGS) entry which is preliminary data.</text>
</comment>
<dbReference type="Proteomes" id="UP001371456">
    <property type="component" value="Unassembled WGS sequence"/>
</dbReference>
<evidence type="ECO:0000313" key="2">
    <source>
        <dbReference type="EMBL" id="KAK6779959.1"/>
    </source>
</evidence>
<dbReference type="AlphaFoldDB" id="A0AAN8T586"/>
<keyword evidence="3" id="KW-1185">Reference proteome</keyword>
<name>A0AAN8T586_SOLBU</name>
<organism evidence="2 3">
    <name type="scientific">Solanum bulbocastanum</name>
    <name type="common">Wild potato</name>
    <dbReference type="NCBI Taxonomy" id="147425"/>
    <lineage>
        <taxon>Eukaryota</taxon>
        <taxon>Viridiplantae</taxon>
        <taxon>Streptophyta</taxon>
        <taxon>Embryophyta</taxon>
        <taxon>Tracheophyta</taxon>
        <taxon>Spermatophyta</taxon>
        <taxon>Magnoliopsida</taxon>
        <taxon>eudicotyledons</taxon>
        <taxon>Gunneridae</taxon>
        <taxon>Pentapetalae</taxon>
        <taxon>asterids</taxon>
        <taxon>lamiids</taxon>
        <taxon>Solanales</taxon>
        <taxon>Solanaceae</taxon>
        <taxon>Solanoideae</taxon>
        <taxon>Solaneae</taxon>
        <taxon>Solanum</taxon>
    </lineage>
</organism>
<dbReference type="InterPro" id="IPR005135">
    <property type="entry name" value="Endo/exonuclease/phosphatase"/>
</dbReference>
<dbReference type="Gene3D" id="3.60.10.10">
    <property type="entry name" value="Endonuclease/exonuclease/phosphatase"/>
    <property type="match status" value="1"/>
</dbReference>
<dbReference type="InterPro" id="IPR036691">
    <property type="entry name" value="Endo/exonu/phosph_ase_sf"/>
</dbReference>
<dbReference type="Pfam" id="PF03372">
    <property type="entry name" value="Exo_endo_phos"/>
    <property type="match status" value="1"/>
</dbReference>
<dbReference type="EMBL" id="JBANQN010000009">
    <property type="protein sequence ID" value="KAK6779959.1"/>
    <property type="molecule type" value="Genomic_DNA"/>
</dbReference>
<dbReference type="SUPFAM" id="SSF56219">
    <property type="entry name" value="DNase I-like"/>
    <property type="match status" value="1"/>
</dbReference>
<gene>
    <name evidence="2" type="ORF">RDI58_022143</name>
</gene>
<sequence length="232" mass="27453">MFVKRTKVKLIYEHRVRADKSSFIIRKNMAGWNWCTNESNNVRVRIWVIWNPNKVTFIKKEDRNQCIHGLVKIKNSNIQFQFTAVYGLNTLTTRIPLWTTIKQLNNNINEPWLIMGDFNSILSYEDRLVRSQVQDIETRDFRECIMDCNLAELHIGGMEYTWTNGHMYSRIDKAITNVAWMGIMPAQVMAMEPLFSDHSPLGLIVEEQMDTQKRPFRLYNCLFKHQKFKEGV</sequence>
<accession>A0AAN8T586</accession>
<reference evidence="2 3" key="1">
    <citation type="submission" date="2024-02" db="EMBL/GenBank/DDBJ databases">
        <title>de novo genome assembly of Solanum bulbocastanum strain 11H21.</title>
        <authorList>
            <person name="Hosaka A.J."/>
        </authorList>
    </citation>
    <scope>NUCLEOTIDE SEQUENCE [LARGE SCALE GENOMIC DNA]</scope>
    <source>
        <tissue evidence="2">Young leaves</tissue>
    </source>
</reference>
<dbReference type="PANTHER" id="PTHR33710">
    <property type="entry name" value="BNAC02G09200D PROTEIN"/>
    <property type="match status" value="1"/>
</dbReference>
<evidence type="ECO:0000259" key="1">
    <source>
        <dbReference type="Pfam" id="PF03372"/>
    </source>
</evidence>
<feature type="domain" description="Endonuclease/exonuclease/phosphatase" evidence="1">
    <location>
        <begin position="81"/>
        <end position="198"/>
    </location>
</feature>
<evidence type="ECO:0000313" key="3">
    <source>
        <dbReference type="Proteomes" id="UP001371456"/>
    </source>
</evidence>
<dbReference type="GO" id="GO:0003824">
    <property type="term" value="F:catalytic activity"/>
    <property type="evidence" value="ECO:0007669"/>
    <property type="project" value="InterPro"/>
</dbReference>